<comment type="caution">
    <text evidence="1">The sequence shown here is derived from an EMBL/GenBank/DDBJ whole genome shotgun (WGS) entry which is preliminary data.</text>
</comment>
<evidence type="ECO:0000313" key="2">
    <source>
        <dbReference type="Proteomes" id="UP000603453"/>
    </source>
</evidence>
<dbReference type="OrthoDB" id="2285248at2759"/>
<reference evidence="1" key="1">
    <citation type="submission" date="2020-12" db="EMBL/GenBank/DDBJ databases">
        <title>Metabolic potential, ecology and presence of endohyphal bacteria is reflected in genomic diversity of Mucoromycotina.</title>
        <authorList>
            <person name="Muszewska A."/>
            <person name="Okrasinska A."/>
            <person name="Steczkiewicz K."/>
            <person name="Drgas O."/>
            <person name="Orlowska M."/>
            <person name="Perlinska-Lenart U."/>
            <person name="Aleksandrzak-Piekarczyk T."/>
            <person name="Szatraj K."/>
            <person name="Zielenkiewicz U."/>
            <person name="Pilsyk S."/>
            <person name="Malc E."/>
            <person name="Mieczkowski P."/>
            <person name="Kruszewska J.S."/>
            <person name="Biernat P."/>
            <person name="Pawlowska J."/>
        </authorList>
    </citation>
    <scope>NUCLEOTIDE SEQUENCE</scope>
    <source>
        <strain evidence="1">WA0000017839</strain>
    </source>
</reference>
<protein>
    <submittedName>
        <fullName evidence="1">Uncharacterized protein</fullName>
    </submittedName>
</protein>
<organism evidence="1 2">
    <name type="scientific">Mucor saturninus</name>
    <dbReference type="NCBI Taxonomy" id="64648"/>
    <lineage>
        <taxon>Eukaryota</taxon>
        <taxon>Fungi</taxon>
        <taxon>Fungi incertae sedis</taxon>
        <taxon>Mucoromycota</taxon>
        <taxon>Mucoromycotina</taxon>
        <taxon>Mucoromycetes</taxon>
        <taxon>Mucorales</taxon>
        <taxon>Mucorineae</taxon>
        <taxon>Mucoraceae</taxon>
        <taxon>Mucor</taxon>
    </lineage>
</organism>
<dbReference type="EMBL" id="JAEPRD010000247">
    <property type="protein sequence ID" value="KAG2193132.1"/>
    <property type="molecule type" value="Genomic_DNA"/>
</dbReference>
<name>A0A8H7UT48_9FUNG</name>
<keyword evidence="2" id="KW-1185">Reference proteome</keyword>
<evidence type="ECO:0000313" key="1">
    <source>
        <dbReference type="EMBL" id="KAG2193132.1"/>
    </source>
</evidence>
<proteinExistence type="predicted"/>
<dbReference type="AlphaFoldDB" id="A0A8H7UT48"/>
<sequence>MFKVSSSSTEEKKAKFYCQLVGSRKITGSVHVNEQLLTVWNNFGSLYLFPMYKEALPKGASDSLTGACSHTVIKVLFTEGVDEPRDVAKIVVNHCYQFICGGEPSWDITDNILSEDRKLKIQEICLSLKKLLPTKVTFVTLSKSPESFIPFLAFILLSYESVNEDSEENSLKKKHQMKNAISYKEQLDVFCRVLNFDKLRISSHDLIPNENNTVLFGLLIWSNGFDVDCVVYRRRKEGKNSNIGKLQPQLTDFNSEEVESVFRPVFLDPGRKAVFTAMDVLDREKHNILRCTTKEYCHLTGSPLYQKRLLRRKQENGVEAIETGTPTTKTADVNTYRNHIQHIFSHLNVLLNFYVFDTTKDRFFYIKEDSELLKRW</sequence>
<accession>A0A8H7UT48</accession>
<dbReference type="Proteomes" id="UP000603453">
    <property type="component" value="Unassembled WGS sequence"/>
</dbReference>
<gene>
    <name evidence="1" type="ORF">INT47_006432</name>
</gene>